<reference evidence="1" key="1">
    <citation type="submission" date="2020-11" db="EMBL/GenBank/DDBJ databases">
        <title>Adaptations for nitrogen fixation in a non-lichenized fungal sporocarp promotes dispersal by wood-feeding termites.</title>
        <authorList>
            <consortium name="DOE Joint Genome Institute"/>
            <person name="Koch R.A."/>
            <person name="Yoon G."/>
            <person name="Arayal U."/>
            <person name="Lail K."/>
            <person name="Amirebrahimi M."/>
            <person name="Labutti K."/>
            <person name="Lipzen A."/>
            <person name="Riley R."/>
            <person name="Barry K."/>
            <person name="Henrissat B."/>
            <person name="Grigoriev I.V."/>
            <person name="Herr J.R."/>
            <person name="Aime M.C."/>
        </authorList>
    </citation>
    <scope>NUCLEOTIDE SEQUENCE</scope>
    <source>
        <strain evidence="1">MCA 3950</strain>
    </source>
</reference>
<dbReference type="GeneID" id="66101862"/>
<dbReference type="RefSeq" id="XP_043034765.1">
    <property type="nucleotide sequence ID" value="XM_043179568.1"/>
</dbReference>
<evidence type="ECO:0000313" key="1">
    <source>
        <dbReference type="EMBL" id="KAG7441265.1"/>
    </source>
</evidence>
<accession>A0A9P7VIP8</accession>
<proteinExistence type="predicted"/>
<protein>
    <submittedName>
        <fullName evidence="1">Uncharacterized protein</fullName>
    </submittedName>
</protein>
<dbReference type="Proteomes" id="UP000812287">
    <property type="component" value="Unassembled WGS sequence"/>
</dbReference>
<name>A0A9P7VIP8_9AGAR</name>
<gene>
    <name evidence="1" type="ORF">BT62DRAFT_1080260</name>
</gene>
<evidence type="ECO:0000313" key="2">
    <source>
        <dbReference type="Proteomes" id="UP000812287"/>
    </source>
</evidence>
<sequence length="187" mass="20777">MLESEALAKSYKGSSPDPDNPIVWHKDAQLVFNERYIDADRAHFLDPFFVPMGQSLSPLDDAGPTRYPNGEGVANSDVCCLSCTSISSVFVVDSRECYPVPSSRKVGRSLSPCNSRLWLYMVGYDETRDLDDDNVPPIWTCSSTLGGWDTNVEIEVSISQCAEAVVSRREFCEAHMVQTLETADPRQ</sequence>
<dbReference type="OrthoDB" id="10550864at2759"/>
<dbReference type="AlphaFoldDB" id="A0A9P7VIP8"/>
<organism evidence="1 2">
    <name type="scientific">Guyanagaster necrorhizus</name>
    <dbReference type="NCBI Taxonomy" id="856835"/>
    <lineage>
        <taxon>Eukaryota</taxon>
        <taxon>Fungi</taxon>
        <taxon>Dikarya</taxon>
        <taxon>Basidiomycota</taxon>
        <taxon>Agaricomycotina</taxon>
        <taxon>Agaricomycetes</taxon>
        <taxon>Agaricomycetidae</taxon>
        <taxon>Agaricales</taxon>
        <taxon>Marasmiineae</taxon>
        <taxon>Physalacriaceae</taxon>
        <taxon>Guyanagaster</taxon>
    </lineage>
</organism>
<dbReference type="EMBL" id="MU250562">
    <property type="protein sequence ID" value="KAG7441265.1"/>
    <property type="molecule type" value="Genomic_DNA"/>
</dbReference>
<keyword evidence="2" id="KW-1185">Reference proteome</keyword>
<comment type="caution">
    <text evidence="1">The sequence shown here is derived from an EMBL/GenBank/DDBJ whole genome shotgun (WGS) entry which is preliminary data.</text>
</comment>